<evidence type="ECO:0000313" key="18">
    <source>
        <dbReference type="WBParaSite" id="TASK_0000894601-mRNA-1"/>
    </source>
</evidence>
<name>A0A0R3WDU1_TAEAS</name>
<keyword evidence="6" id="KW-0808">Transferase</keyword>
<dbReference type="InterPro" id="IPR040693">
    <property type="entry name" value="UGGT_TRXL_1"/>
</dbReference>
<dbReference type="FunFam" id="3.90.550.10:FF:000004">
    <property type="entry name" value="UDP-glucose glycoprotein glucosyltransferase 1"/>
    <property type="match status" value="1"/>
</dbReference>
<dbReference type="GO" id="GO:0036503">
    <property type="term" value="P:ERAD pathway"/>
    <property type="evidence" value="ECO:0007669"/>
    <property type="project" value="TreeGrafter"/>
</dbReference>
<feature type="domain" description="Glucosyltransferase 24 catalytic" evidence="17">
    <location>
        <begin position="1433"/>
        <end position="1718"/>
    </location>
</feature>
<feature type="domain" description="UGGT thioredoxin-like" evidence="13">
    <location>
        <begin position="59"/>
        <end position="276"/>
    </location>
</feature>
<dbReference type="InterPro" id="IPR040497">
    <property type="entry name" value="Glyco_transf_24"/>
</dbReference>
<evidence type="ECO:0000256" key="9">
    <source>
        <dbReference type="ARBA" id="ARBA00023180"/>
    </source>
</evidence>
<dbReference type="GO" id="GO:0018279">
    <property type="term" value="P:protein N-linked glycosylation via asparagine"/>
    <property type="evidence" value="ECO:0007669"/>
    <property type="project" value="TreeGrafter"/>
</dbReference>
<comment type="pathway">
    <text evidence="3">Protein modification; protein glycosylation.</text>
</comment>
<comment type="cofactor">
    <cofactor evidence="1">
        <name>Ca(2+)</name>
        <dbReference type="ChEBI" id="CHEBI:29108"/>
    </cofactor>
</comment>
<evidence type="ECO:0000256" key="7">
    <source>
        <dbReference type="ARBA" id="ARBA00022729"/>
    </source>
</evidence>
<dbReference type="CDD" id="cd06432">
    <property type="entry name" value="GT8_HUGT1_C_like"/>
    <property type="match status" value="1"/>
</dbReference>
<dbReference type="Pfam" id="PF18401">
    <property type="entry name" value="Thioredoxin_13"/>
    <property type="match status" value="1"/>
</dbReference>
<dbReference type="InterPro" id="IPR040525">
    <property type="entry name" value="UGGT_TRXL_4"/>
</dbReference>
<keyword evidence="9" id="KW-0325">Glycoprotein</keyword>
<keyword evidence="8" id="KW-0256">Endoplasmic reticulum</keyword>
<accession>A0A0R3WDU1</accession>
<protein>
    <submittedName>
        <fullName evidence="18">UDP-glucose:glycoprotein glucosyltransferase</fullName>
    </submittedName>
</protein>
<dbReference type="GO" id="GO:0005788">
    <property type="term" value="C:endoplasmic reticulum lumen"/>
    <property type="evidence" value="ECO:0007669"/>
    <property type="project" value="UniProtKB-SubCell"/>
</dbReference>
<evidence type="ECO:0000256" key="6">
    <source>
        <dbReference type="ARBA" id="ARBA00022679"/>
    </source>
</evidence>
<evidence type="ECO:0000259" key="16">
    <source>
        <dbReference type="Pfam" id="PF18403"/>
    </source>
</evidence>
<evidence type="ECO:0000259" key="14">
    <source>
        <dbReference type="Pfam" id="PF18401"/>
    </source>
</evidence>
<dbReference type="GO" id="GO:0003980">
    <property type="term" value="F:UDP-glucose:glycoprotein glucosyltransferase activity"/>
    <property type="evidence" value="ECO:0007669"/>
    <property type="project" value="InterPro"/>
</dbReference>
<comment type="catalytic activity">
    <reaction evidence="11">
        <text>N(4)-(alpha-D-Man-(1-&gt;2)-alpha-D-Man-(1-&gt;2)-alpha-D-Man-(1-&gt;3)-[alpha-D-Man-(1-&gt;2)-alpha-D-Man-(1-&gt;3)-[alpha-D-Man-(1-&gt;2)-alpha-D-Man-(1-&gt;6)]-alpha-D-Man-(1-&gt;6)]-beta-D-Man-(1-&gt;4)-beta-D-GlcNAc-(1-&gt;4)-beta-D-GlcNAc)-L-asparaginyl-[protein] (N-glucan mannose isomer 9A1,2,3B1,2,3) + UDP-alpha-D-glucose = N(4)-(alpha-D-Glc-(1-&gt;3)-alpha-D-Man-(1-&gt;2)-alpha-D-Man-(1-&gt;2)-alpha-D-Man-(1-&gt;3)-[alpha-D-Man-(1-&gt;2)-alpha-D-Man-(1-&gt;3)-[alpha-D-Man-(1-&gt;2)-alpha-D-Man-(1-&gt;6)]-alpha-D-Man-(1-&gt;6)]-beta-D-Man-(1-&gt;4)-beta-D-GlcNAc-(1-&gt;4)-beta-D-GlcNAc)-L-asparaginyl-[protein] + UDP + H(+)</text>
        <dbReference type="Rhea" id="RHEA:61304"/>
        <dbReference type="Rhea" id="RHEA-COMP:14356"/>
        <dbReference type="Rhea" id="RHEA-COMP:14357"/>
        <dbReference type="ChEBI" id="CHEBI:15378"/>
        <dbReference type="ChEBI" id="CHEBI:58223"/>
        <dbReference type="ChEBI" id="CHEBI:58885"/>
        <dbReference type="ChEBI" id="CHEBI:59080"/>
        <dbReference type="ChEBI" id="CHEBI:139493"/>
    </reaction>
</comment>
<feature type="domain" description="UGGT thioredoxin-like" evidence="14">
    <location>
        <begin position="353"/>
        <end position="482"/>
    </location>
</feature>
<feature type="domain" description="UDP-glucose:glycoprotein glucosyltransferase thioredoxin-like" evidence="16">
    <location>
        <begin position="833"/>
        <end position="1053"/>
    </location>
</feature>
<dbReference type="Gene3D" id="3.90.550.10">
    <property type="entry name" value="Spore Coat Polysaccharide Biosynthesis Protein SpsA, Chain A"/>
    <property type="match status" value="1"/>
</dbReference>
<keyword evidence="12" id="KW-0472">Membrane</keyword>
<keyword evidence="12" id="KW-0812">Transmembrane</keyword>
<dbReference type="UniPathway" id="UPA00378"/>
<feature type="domain" description="UGGT thioredoxin-like" evidence="15">
    <location>
        <begin position="511"/>
        <end position="785"/>
    </location>
</feature>
<evidence type="ECO:0000256" key="11">
    <source>
        <dbReference type="ARBA" id="ARBA00048456"/>
    </source>
</evidence>
<evidence type="ECO:0000256" key="2">
    <source>
        <dbReference type="ARBA" id="ARBA00004319"/>
    </source>
</evidence>
<comment type="subcellular location">
    <subcellularLocation>
        <location evidence="2">Endoplasmic reticulum lumen</location>
    </subcellularLocation>
</comment>
<evidence type="ECO:0000256" key="10">
    <source>
        <dbReference type="ARBA" id="ARBA00045874"/>
    </source>
</evidence>
<evidence type="ECO:0000256" key="8">
    <source>
        <dbReference type="ARBA" id="ARBA00022824"/>
    </source>
</evidence>
<dbReference type="GO" id="GO:0051082">
    <property type="term" value="F:unfolded protein binding"/>
    <property type="evidence" value="ECO:0007669"/>
    <property type="project" value="TreeGrafter"/>
</dbReference>
<evidence type="ECO:0000259" key="15">
    <source>
        <dbReference type="Pfam" id="PF18402"/>
    </source>
</evidence>
<dbReference type="STRING" id="60517.A0A0R3WDU1"/>
<feature type="transmembrane region" description="Helical" evidence="12">
    <location>
        <begin position="20"/>
        <end position="39"/>
    </location>
</feature>
<dbReference type="PANTHER" id="PTHR11226:SF0">
    <property type="entry name" value="UDP-GLUCOSE:GLYCOPROTEIN GLUCOSYLTRANSFERASE"/>
    <property type="match status" value="1"/>
</dbReference>
<dbReference type="Pfam" id="PF06427">
    <property type="entry name" value="UDP-g_GGTase"/>
    <property type="match status" value="1"/>
</dbReference>
<evidence type="ECO:0000256" key="5">
    <source>
        <dbReference type="ARBA" id="ARBA00022676"/>
    </source>
</evidence>
<dbReference type="InterPro" id="IPR009448">
    <property type="entry name" value="UDP-g_GGtrans"/>
</dbReference>
<comment type="similarity">
    <text evidence="4">Belongs to the glycosyltransferase 8 family.</text>
</comment>
<keyword evidence="12" id="KW-1133">Transmembrane helix</keyword>
<proteinExistence type="inferred from homology"/>
<comment type="function">
    <text evidence="10">Recognizes glycoproteins with minor folding defects. Reglucosylates single N-glycans near the misfolded part of the protein, thus providing quality control for protein folding in the endoplasmic reticulum. Reglucosylated proteins are recognized by calreticulin for recycling to the endoplasmic reticulum and refolding or degradation.</text>
</comment>
<organism evidence="18">
    <name type="scientific">Taenia asiatica</name>
    <name type="common">Asian tapeworm</name>
    <dbReference type="NCBI Taxonomy" id="60517"/>
    <lineage>
        <taxon>Eukaryota</taxon>
        <taxon>Metazoa</taxon>
        <taxon>Spiralia</taxon>
        <taxon>Lophotrochozoa</taxon>
        <taxon>Platyhelminthes</taxon>
        <taxon>Cestoda</taxon>
        <taxon>Eucestoda</taxon>
        <taxon>Cyclophyllidea</taxon>
        <taxon>Taeniidae</taxon>
        <taxon>Taenia</taxon>
    </lineage>
</organism>
<evidence type="ECO:0000259" key="17">
    <source>
        <dbReference type="Pfam" id="PF18404"/>
    </source>
</evidence>
<dbReference type="InterPro" id="IPR040694">
    <property type="entry name" value="UGGT_TRXL_2"/>
</dbReference>
<dbReference type="Pfam" id="PF18402">
    <property type="entry name" value="Thioredoxin_14"/>
    <property type="match status" value="1"/>
</dbReference>
<dbReference type="Pfam" id="PF18403">
    <property type="entry name" value="Thioredoxin_15"/>
    <property type="match status" value="1"/>
</dbReference>
<keyword evidence="5" id="KW-0328">Glycosyltransferase</keyword>
<keyword evidence="7" id="KW-0732">Signal</keyword>
<sequence length="1765" mass="197853">LSGFLSWICTENFDDFDADVIHAAMFIGICCLYICFLPIQSMLALNYQLSVQLGSSWKETPIIAEAAEFLAQLSPNHFWDFVDSLESLSENNASSELFSSSEKVSLDAMRKLEETVLRVQGVPVDKDGNRDLQRRLFSLTLASRALSPAVQTANHMARVAHFQWVFDKSEVCEDSKTWGRIGSKFICNLEALENTVKEVSLACSSGCPESLNESALLSDNVYPIKNELFAVPRLVIHGDLRCKEFYAWHKKAKQLAKENLIVYIFRHFFKTASSSKTWLNGYGVTLALKSTEYKAMDDKNGEGGGDVLDDAPDLNETESVLQGFNFTQLRANYPNLRAELNAFQRHLITGITEVKPLKAWQMQDLGLQAAQTIMDAANEGASALAGLLMLQDLSQNFPSRAYQLSQRKVSTKLRDEIKYNQEVFKHLYGIQPGSSLLLLNGLALSPDIDIYALLDLLRSESHLLNQLHGLGLSTDQATQLLQASPRGEDSYHLSTFMESYKHTVTGEHLLDMRNAPILYLNDLERNSGYNSWLPSIHALFTMGPPGALRHIRKNLFNVVFVVDPSESNSIEMLKLAEIIIMKKVPIRDSCVSIFSIGLLWSVNPEAESVSRSMVRAFNYLASNVKTYPSRRGVTLSLGNPGAMTALSFLTDLYASSNNGAKDLLTSDFVETEFGSNFPEAYHEDVFVEPGFECPYDAEIKNHYDYLDISGIRQSVGYPCLIFNGMVFSMDGINKMGGLQETVMTTALEQTTYFQQAALEGRLHDSLSVVDLFASDDLFVSRVNHRLLPVVPPLVNKFALGDGSDGTSATPFLQFGQFDVLSGGLDMANAAAGEITNHLADEMRYLQKGELESEIRANTVWVVLGDVEPSAGVTSTHNLLLLAQAARFMRRHAAMGTRLGLVLNPSNPPTGQAVGVWGGWGWLTRALLLIGHPAERMLHPPPVKQSQKYMNIMAAKNFVIKITEEALKVVRGETKVVRPLSELAVTGLEVDEFLQAFTELNLDQKLALHMTFCQKALHMQPGDSAVIINGRVYGPLGDNEIFASEDFRLAEQLSVRSAGMDEMAKRLAKMVPDTTSNYVSELVWRAASVLESAKWRLNAFAKSLSSEGIFTSGGISRMTFRGTKSTYSAFTLPAKNAGLKYDIVALVDPISRDAQRLSQILLVLQRSLPCNITVILNPVNGLSDLPLKNYYRFVWHTSLYAPESGGLADPPSAFFDQLPGKSLLTLGVDAPHNWMVTPIRAEEDLDNLRLADIAARTGGHRIEVEFELEYLLLEGHCLDESTRQPPRGLQFTLGTAEKLDRYDTIVMANLGYFQLKANPGAWHLNLREGPSRDIYNIIGHEYADSPPDAPSLIAVIDSFRPKIIRTDVQKKPGHLKDSVLDVNEESEVKASSDDSRRGKPLEKLWSVVDSTLNFIKKSSYASGDPARNPNNETINIFSLASGHLYERFLRIMMLTVIRNTKSPVKFWFLKNYLSPSFKEFIPYMAAEYGFEYQLVQYQWPRWLHAQTEKQRIIWGYKILFLDVLFPLDVKKIIFVDADQTVISAYSPTFFSVDLLHFQIVRADLQELVNLDLEGAPYGYTPFCDSRKEMEGFRFWKSGYWQSHLGDRPYHISALYVVDLVRFRKMAAGDRLRGQYHALSKDPNSLSNLDQDLPNNMIHQVPIKSLPQEWLWCETWCSDESKAQAKTIDLCNNPMTKEPKLSAAMRIIPEWNDYDHEISALQHRFAEVKKNISKERITSGSFPKQSTLQLSCISLIHKAYHHLIVQG</sequence>
<dbReference type="PANTHER" id="PTHR11226">
    <property type="entry name" value="UDP-GLUCOSE GLYCOPROTEIN:GLUCOSYLTRANSFERASE"/>
    <property type="match status" value="1"/>
</dbReference>
<reference evidence="18" key="1">
    <citation type="submission" date="2016-04" db="UniProtKB">
        <authorList>
            <consortium name="WormBaseParasite"/>
        </authorList>
    </citation>
    <scope>IDENTIFICATION</scope>
</reference>
<dbReference type="InterPro" id="IPR040692">
    <property type="entry name" value="UGGT_TRXL_3"/>
</dbReference>
<evidence type="ECO:0000256" key="3">
    <source>
        <dbReference type="ARBA" id="ARBA00004922"/>
    </source>
</evidence>
<evidence type="ECO:0000256" key="4">
    <source>
        <dbReference type="ARBA" id="ARBA00006351"/>
    </source>
</evidence>
<evidence type="ECO:0000259" key="13">
    <source>
        <dbReference type="Pfam" id="PF18400"/>
    </source>
</evidence>
<evidence type="ECO:0000256" key="12">
    <source>
        <dbReference type="SAM" id="Phobius"/>
    </source>
</evidence>
<dbReference type="SUPFAM" id="SSF53448">
    <property type="entry name" value="Nucleotide-diphospho-sugar transferases"/>
    <property type="match status" value="1"/>
</dbReference>
<evidence type="ECO:0000256" key="1">
    <source>
        <dbReference type="ARBA" id="ARBA00001913"/>
    </source>
</evidence>
<dbReference type="Pfam" id="PF18404">
    <property type="entry name" value="Glyco_transf_24"/>
    <property type="match status" value="1"/>
</dbReference>
<dbReference type="Pfam" id="PF18400">
    <property type="entry name" value="Thioredoxin_12"/>
    <property type="match status" value="1"/>
</dbReference>
<dbReference type="InterPro" id="IPR029044">
    <property type="entry name" value="Nucleotide-diphossugar_trans"/>
</dbReference>
<dbReference type="WBParaSite" id="TASK_0000894601-mRNA-1">
    <property type="protein sequence ID" value="TASK_0000894601-mRNA-1"/>
    <property type="gene ID" value="TASK_0000894601"/>
</dbReference>